<dbReference type="InterPro" id="IPR003661">
    <property type="entry name" value="HisK_dim/P_dom"/>
</dbReference>
<evidence type="ECO:0000313" key="20">
    <source>
        <dbReference type="Proteomes" id="UP001157167"/>
    </source>
</evidence>
<feature type="modified residue" description="4-aspartylphosphate" evidence="13">
    <location>
        <position position="667"/>
    </location>
</feature>
<feature type="modified residue" description="4-aspartylphosphate" evidence="13">
    <location>
        <position position="518"/>
    </location>
</feature>
<feature type="domain" description="PAC" evidence="17">
    <location>
        <begin position="157"/>
        <end position="210"/>
    </location>
</feature>
<dbReference type="PROSITE" id="PS50112">
    <property type="entry name" value="PAS"/>
    <property type="match status" value="1"/>
</dbReference>
<dbReference type="EC" id="2.7.13.3" evidence="3"/>
<keyword evidence="9" id="KW-1133">Transmembrane helix</keyword>
<dbReference type="CDD" id="cd00082">
    <property type="entry name" value="HisKA"/>
    <property type="match status" value="1"/>
</dbReference>
<gene>
    <name evidence="19" type="ORF">GCM10007933_13580</name>
</gene>
<dbReference type="Proteomes" id="UP001157167">
    <property type="component" value="Unassembled WGS sequence"/>
</dbReference>
<evidence type="ECO:0000256" key="7">
    <source>
        <dbReference type="ARBA" id="ARBA00022741"/>
    </source>
</evidence>
<dbReference type="Gene3D" id="3.30.565.10">
    <property type="entry name" value="Histidine kinase-like ATPase, C-terminal domain"/>
    <property type="match status" value="1"/>
</dbReference>
<dbReference type="PROSITE" id="PS50109">
    <property type="entry name" value="HIS_KIN"/>
    <property type="match status" value="1"/>
</dbReference>
<evidence type="ECO:0000256" key="10">
    <source>
        <dbReference type="ARBA" id="ARBA00023012"/>
    </source>
</evidence>
<keyword evidence="5 13" id="KW-0597">Phosphoprotein</keyword>
<dbReference type="Pfam" id="PF00512">
    <property type="entry name" value="HisKA"/>
    <property type="match status" value="1"/>
</dbReference>
<dbReference type="NCBIfam" id="TIGR00229">
    <property type="entry name" value="sensory_box"/>
    <property type="match status" value="1"/>
</dbReference>
<feature type="domain" description="HPt" evidence="18">
    <location>
        <begin position="782"/>
        <end position="879"/>
    </location>
</feature>
<dbReference type="SUPFAM" id="SSF55785">
    <property type="entry name" value="PYP-like sensor domain (PAS domain)"/>
    <property type="match status" value="1"/>
</dbReference>
<dbReference type="InterPro" id="IPR004358">
    <property type="entry name" value="Sig_transdc_His_kin-like_C"/>
</dbReference>
<protein>
    <recommendedName>
        <fullName evidence="3">histidine kinase</fullName>
        <ecNumber evidence="3">2.7.13.3</ecNumber>
    </recommendedName>
</protein>
<dbReference type="InterPro" id="IPR000700">
    <property type="entry name" value="PAS-assoc_C"/>
</dbReference>
<dbReference type="Gene3D" id="1.20.120.160">
    <property type="entry name" value="HPT domain"/>
    <property type="match status" value="1"/>
</dbReference>
<dbReference type="EMBL" id="BSPX01000015">
    <property type="protein sequence ID" value="GLT21903.1"/>
    <property type="molecule type" value="Genomic_DNA"/>
</dbReference>
<dbReference type="InterPro" id="IPR000014">
    <property type="entry name" value="PAS"/>
</dbReference>
<evidence type="ECO:0000313" key="19">
    <source>
        <dbReference type="EMBL" id="GLT21903.1"/>
    </source>
</evidence>
<comment type="caution">
    <text evidence="19">The sequence shown here is derived from an EMBL/GenBank/DDBJ whole genome shotgun (WGS) entry which is preliminary data.</text>
</comment>
<dbReference type="SUPFAM" id="SSF55874">
    <property type="entry name" value="ATPase domain of HSP90 chaperone/DNA topoisomerase II/histidine kinase"/>
    <property type="match status" value="1"/>
</dbReference>
<dbReference type="InterPro" id="IPR001789">
    <property type="entry name" value="Sig_transdc_resp-reg_receiver"/>
</dbReference>
<evidence type="ECO:0000259" key="16">
    <source>
        <dbReference type="PROSITE" id="PS50112"/>
    </source>
</evidence>
<sequence length="879" mass="95708">MCLRARQTPPDLLAEVTSPEADSAASDDTLGRALRDFVAQRIASGSLSATCDPATASPEQMLDILRGVIAARDEAECNVRAFSERLDLAMQNTEGGLWDWDLASGAIVLDDNWREILGYTDRDAAAKPEWISLVHPDDLEAIRYHAIVHLRGELDHFEVQFRIRHCSGTWRWVFVHGRASNRSSEGRWARMVGTYRDVTQAKRSELELLHAKEQAEAANRAKSDFLANMSHEIRTPMNGIIGMTELLLDTQLDIEQREYLQTVKSSADSLLRIINDVLDFSKIEAGHLTLERVGFSLPGLLGDMMKSLALRAYQKGLECFYDVAPGVPTVLVGDPTRLRQVLTNLVGNAIKFTEQGEVEVSVCSLGEDSGVLSLEFAVRDSGIGIPDDKQALVFGAFSQADESTTRKYGGTGLGLAISRRIVELMGGAITLDSAPGVGSTFRFTIRVGIGQAGQVVQPNFGARRVLVAGRNAALRRCVGRQLKSVGLDVLEAGSGEAVEESLAAAHKANEPFDWLLMDATMPAPGGYALAESLSKGWPRLDRLVMMLDANTQRSDTVKCENLKVGARLIKPFAQTDLFDALSLTLQGEAVDEEKMFAFDAAQTQAYAPPVSRARQNLKILLVEDNPVNQTVAVKMLEKVGHKITVAGNGQEALDLFDKERFDIILMDVQMPVMGGLEATQAIRTREARRSWAAGGQWRSTPIVAMTAHAMQGDRDRCLMAGMDDYIAKPIKPVELHAVIDRVMGDMNVADDEPEEAGGGYVEMVGENAIADLGATRDLLDGDDAALQQLISLFVSDLERNRRTLEQAHLDGDFPTIRSIAHSIKGSAGVFNAAAVTAVAQRIEVAAKDADAPTVKRELPVLMTELGNLAGVLRRARRSG</sequence>
<evidence type="ECO:0000256" key="11">
    <source>
        <dbReference type="ARBA" id="ARBA00023136"/>
    </source>
</evidence>
<dbReference type="CDD" id="cd00088">
    <property type="entry name" value="HPT"/>
    <property type="match status" value="1"/>
</dbReference>
<evidence type="ECO:0000259" key="14">
    <source>
        <dbReference type="PROSITE" id="PS50109"/>
    </source>
</evidence>
<dbReference type="PROSITE" id="PS50113">
    <property type="entry name" value="PAC"/>
    <property type="match status" value="1"/>
</dbReference>
<evidence type="ECO:0000259" key="17">
    <source>
        <dbReference type="PROSITE" id="PS50113"/>
    </source>
</evidence>
<dbReference type="InterPro" id="IPR011006">
    <property type="entry name" value="CheY-like_superfamily"/>
</dbReference>
<evidence type="ECO:0000256" key="9">
    <source>
        <dbReference type="ARBA" id="ARBA00022989"/>
    </source>
</evidence>
<evidence type="ECO:0000256" key="12">
    <source>
        <dbReference type="PROSITE-ProRule" id="PRU00110"/>
    </source>
</evidence>
<comment type="subcellular location">
    <subcellularLocation>
        <location evidence="2">Cell membrane</location>
        <topology evidence="2">Multi-pass membrane protein</topology>
    </subcellularLocation>
</comment>
<dbReference type="InterPro" id="IPR013655">
    <property type="entry name" value="PAS_fold_3"/>
</dbReference>
<evidence type="ECO:0000256" key="6">
    <source>
        <dbReference type="ARBA" id="ARBA00022692"/>
    </source>
</evidence>
<keyword evidence="4" id="KW-1003">Cell membrane</keyword>
<dbReference type="PROSITE" id="PS50894">
    <property type="entry name" value="HPT"/>
    <property type="match status" value="1"/>
</dbReference>
<dbReference type="Gene3D" id="3.30.450.20">
    <property type="entry name" value="PAS domain"/>
    <property type="match status" value="1"/>
</dbReference>
<dbReference type="SUPFAM" id="SSF52172">
    <property type="entry name" value="CheY-like"/>
    <property type="match status" value="2"/>
</dbReference>
<evidence type="ECO:0000259" key="18">
    <source>
        <dbReference type="PROSITE" id="PS50894"/>
    </source>
</evidence>
<feature type="domain" description="Histidine kinase" evidence="14">
    <location>
        <begin position="228"/>
        <end position="449"/>
    </location>
</feature>
<dbReference type="SMART" id="SM00073">
    <property type="entry name" value="HPT"/>
    <property type="match status" value="1"/>
</dbReference>
<evidence type="ECO:0000256" key="13">
    <source>
        <dbReference type="PROSITE-ProRule" id="PRU00169"/>
    </source>
</evidence>
<dbReference type="PANTHER" id="PTHR45339:SF1">
    <property type="entry name" value="HYBRID SIGNAL TRANSDUCTION HISTIDINE KINASE J"/>
    <property type="match status" value="1"/>
</dbReference>
<reference evidence="20" key="1">
    <citation type="journal article" date="2019" name="Int. J. Syst. Evol. Microbiol.">
        <title>The Global Catalogue of Microorganisms (GCM) 10K type strain sequencing project: providing services to taxonomists for standard genome sequencing and annotation.</title>
        <authorList>
            <consortium name="The Broad Institute Genomics Platform"/>
            <consortium name="The Broad Institute Genome Sequencing Center for Infectious Disease"/>
            <person name="Wu L."/>
            <person name="Ma J."/>
        </authorList>
    </citation>
    <scope>NUCLEOTIDE SEQUENCE [LARGE SCALE GENOMIC DNA]</scope>
    <source>
        <strain evidence="20">NBRC 102407</strain>
    </source>
</reference>
<feature type="domain" description="PAS" evidence="16">
    <location>
        <begin position="82"/>
        <end position="143"/>
    </location>
</feature>
<dbReference type="SUPFAM" id="SSF47226">
    <property type="entry name" value="Histidine-containing phosphotransfer domain, HPT domain"/>
    <property type="match status" value="1"/>
</dbReference>
<dbReference type="PANTHER" id="PTHR45339">
    <property type="entry name" value="HYBRID SIGNAL TRANSDUCTION HISTIDINE KINASE J"/>
    <property type="match status" value="1"/>
</dbReference>
<dbReference type="Gene3D" id="1.10.287.130">
    <property type="match status" value="1"/>
</dbReference>
<dbReference type="SMART" id="SM00388">
    <property type="entry name" value="HisKA"/>
    <property type="match status" value="1"/>
</dbReference>
<proteinExistence type="predicted"/>
<keyword evidence="6" id="KW-0812">Transmembrane</keyword>
<evidence type="ECO:0000256" key="4">
    <source>
        <dbReference type="ARBA" id="ARBA00022475"/>
    </source>
</evidence>
<dbReference type="PROSITE" id="PS50110">
    <property type="entry name" value="RESPONSE_REGULATORY"/>
    <property type="match status" value="2"/>
</dbReference>
<dbReference type="SMART" id="SM00448">
    <property type="entry name" value="REC"/>
    <property type="match status" value="2"/>
</dbReference>
<dbReference type="InterPro" id="IPR005467">
    <property type="entry name" value="His_kinase_dom"/>
</dbReference>
<name>A0ABQ6F8K1_9RHOO</name>
<dbReference type="InterPro" id="IPR035965">
    <property type="entry name" value="PAS-like_dom_sf"/>
</dbReference>
<dbReference type="CDD" id="cd00130">
    <property type="entry name" value="PAS"/>
    <property type="match status" value="1"/>
</dbReference>
<dbReference type="InterPro" id="IPR036890">
    <property type="entry name" value="HATPase_C_sf"/>
</dbReference>
<evidence type="ECO:0000256" key="8">
    <source>
        <dbReference type="ARBA" id="ARBA00022840"/>
    </source>
</evidence>
<accession>A0ABQ6F8K1</accession>
<dbReference type="Pfam" id="PF08447">
    <property type="entry name" value="PAS_3"/>
    <property type="match status" value="1"/>
</dbReference>
<evidence type="ECO:0000256" key="2">
    <source>
        <dbReference type="ARBA" id="ARBA00004651"/>
    </source>
</evidence>
<dbReference type="InterPro" id="IPR036097">
    <property type="entry name" value="HisK_dim/P_sf"/>
</dbReference>
<dbReference type="Pfam" id="PF02518">
    <property type="entry name" value="HATPase_c"/>
    <property type="match status" value="1"/>
</dbReference>
<evidence type="ECO:0000259" key="15">
    <source>
        <dbReference type="PROSITE" id="PS50110"/>
    </source>
</evidence>
<keyword evidence="20" id="KW-1185">Reference proteome</keyword>
<feature type="domain" description="Response regulatory" evidence="15">
    <location>
        <begin position="464"/>
        <end position="585"/>
    </location>
</feature>
<comment type="catalytic activity">
    <reaction evidence="1">
        <text>ATP + protein L-histidine = ADP + protein N-phospho-L-histidine.</text>
        <dbReference type="EC" id="2.7.13.3"/>
    </reaction>
</comment>
<dbReference type="PRINTS" id="PR00344">
    <property type="entry name" value="BCTRLSENSOR"/>
</dbReference>
<feature type="domain" description="Response regulatory" evidence="15">
    <location>
        <begin position="618"/>
        <end position="743"/>
    </location>
</feature>
<evidence type="ECO:0000256" key="3">
    <source>
        <dbReference type="ARBA" id="ARBA00012438"/>
    </source>
</evidence>
<dbReference type="SUPFAM" id="SSF47384">
    <property type="entry name" value="Homodimeric domain of signal transducing histidine kinase"/>
    <property type="match status" value="1"/>
</dbReference>
<keyword evidence="8" id="KW-0067">ATP-binding</keyword>
<dbReference type="Gene3D" id="3.40.50.2300">
    <property type="match status" value="2"/>
</dbReference>
<dbReference type="InterPro" id="IPR036641">
    <property type="entry name" value="HPT_dom_sf"/>
</dbReference>
<feature type="modified residue" description="Phosphohistidine" evidence="12">
    <location>
        <position position="821"/>
    </location>
</feature>
<dbReference type="CDD" id="cd17546">
    <property type="entry name" value="REC_hyHK_CKI1_RcsC-like"/>
    <property type="match status" value="1"/>
</dbReference>
<dbReference type="InterPro" id="IPR003594">
    <property type="entry name" value="HATPase_dom"/>
</dbReference>
<keyword evidence="7" id="KW-0547">Nucleotide-binding</keyword>
<keyword evidence="10" id="KW-0902">Two-component regulatory system</keyword>
<evidence type="ECO:0000256" key="5">
    <source>
        <dbReference type="ARBA" id="ARBA00022553"/>
    </source>
</evidence>
<organism evidence="19 20">
    <name type="scientific">Zoogloea oryzae</name>
    <dbReference type="NCBI Taxonomy" id="310767"/>
    <lineage>
        <taxon>Bacteria</taxon>
        <taxon>Pseudomonadati</taxon>
        <taxon>Pseudomonadota</taxon>
        <taxon>Betaproteobacteria</taxon>
        <taxon>Rhodocyclales</taxon>
        <taxon>Zoogloeaceae</taxon>
        <taxon>Zoogloea</taxon>
    </lineage>
</organism>
<dbReference type="CDD" id="cd16922">
    <property type="entry name" value="HATPase_EvgS-ArcB-TorS-like"/>
    <property type="match status" value="1"/>
</dbReference>
<keyword evidence="11" id="KW-0472">Membrane</keyword>
<evidence type="ECO:0000256" key="1">
    <source>
        <dbReference type="ARBA" id="ARBA00000085"/>
    </source>
</evidence>
<dbReference type="InterPro" id="IPR008207">
    <property type="entry name" value="Sig_transdc_His_kin_Hpt_dom"/>
</dbReference>
<dbReference type="Pfam" id="PF00072">
    <property type="entry name" value="Response_reg"/>
    <property type="match status" value="2"/>
</dbReference>
<dbReference type="SMART" id="SM00387">
    <property type="entry name" value="HATPase_c"/>
    <property type="match status" value="1"/>
</dbReference>
<dbReference type="Pfam" id="PF01627">
    <property type="entry name" value="Hpt"/>
    <property type="match status" value="1"/>
</dbReference>